<organism evidence="14 15">
    <name type="scientific">Penaeus vannamei</name>
    <name type="common">Whiteleg shrimp</name>
    <name type="synonym">Litopenaeus vannamei</name>
    <dbReference type="NCBI Taxonomy" id="6689"/>
    <lineage>
        <taxon>Eukaryota</taxon>
        <taxon>Metazoa</taxon>
        <taxon>Ecdysozoa</taxon>
        <taxon>Arthropoda</taxon>
        <taxon>Crustacea</taxon>
        <taxon>Multicrustacea</taxon>
        <taxon>Malacostraca</taxon>
        <taxon>Eumalacostraca</taxon>
        <taxon>Eucarida</taxon>
        <taxon>Decapoda</taxon>
        <taxon>Dendrobranchiata</taxon>
        <taxon>Penaeoidea</taxon>
        <taxon>Penaeidae</taxon>
        <taxon>Penaeus</taxon>
    </lineage>
</organism>
<feature type="domain" description="MMS22-like C-terminal" evidence="13">
    <location>
        <begin position="853"/>
        <end position="1222"/>
    </location>
</feature>
<dbReference type="GO" id="GO:0043596">
    <property type="term" value="C:nuclear replication fork"/>
    <property type="evidence" value="ECO:0007669"/>
    <property type="project" value="TreeGrafter"/>
</dbReference>
<dbReference type="GO" id="GO:0006325">
    <property type="term" value="P:chromatin organization"/>
    <property type="evidence" value="ECO:0007669"/>
    <property type="project" value="UniProtKB-KW"/>
</dbReference>
<dbReference type="InterPro" id="IPR029424">
    <property type="entry name" value="MMS22L_C"/>
</dbReference>
<evidence type="ECO:0000256" key="1">
    <source>
        <dbReference type="ARBA" id="ARBA00004123"/>
    </source>
</evidence>
<dbReference type="GO" id="GO:0031297">
    <property type="term" value="P:replication fork processing"/>
    <property type="evidence" value="ECO:0007669"/>
    <property type="project" value="InterPro"/>
</dbReference>
<keyword evidence="6" id="KW-0227">DNA damage</keyword>
<dbReference type="STRING" id="6689.A0A423TB31"/>
<dbReference type="OrthoDB" id="6346273at2759"/>
<evidence type="ECO:0000313" key="14">
    <source>
        <dbReference type="EMBL" id="ROT73627.1"/>
    </source>
</evidence>
<dbReference type="Pfam" id="PF14911">
    <property type="entry name" value="MMS22L_C"/>
    <property type="match status" value="1"/>
</dbReference>
<protein>
    <recommendedName>
        <fullName evidence="4">Protein MMS22-like</fullName>
    </recommendedName>
    <alternativeName>
        <fullName evidence="10">Methyl methanesulfonate-sensitivity protein 22-like</fullName>
    </alternativeName>
</protein>
<keyword evidence="7" id="KW-0156">Chromatin regulator</keyword>
<evidence type="ECO:0000313" key="15">
    <source>
        <dbReference type="Proteomes" id="UP000283509"/>
    </source>
</evidence>
<keyword evidence="5" id="KW-0158">Chromosome</keyword>
<name>A0A423TB31_PENVA</name>
<evidence type="ECO:0000256" key="9">
    <source>
        <dbReference type="ARBA" id="ARBA00023242"/>
    </source>
</evidence>
<evidence type="ECO:0000256" key="11">
    <source>
        <dbReference type="SAM" id="MobiDB-lite"/>
    </source>
</evidence>
<feature type="region of interest" description="Disordered" evidence="11">
    <location>
        <begin position="1"/>
        <end position="22"/>
    </location>
</feature>
<evidence type="ECO:0000256" key="7">
    <source>
        <dbReference type="ARBA" id="ARBA00022853"/>
    </source>
</evidence>
<dbReference type="Pfam" id="PF14910">
    <property type="entry name" value="MMS22L_N"/>
    <property type="match status" value="1"/>
</dbReference>
<keyword evidence="9" id="KW-0539">Nucleus</keyword>
<feature type="domain" description="Protein MMS22-like N-terminal" evidence="12">
    <location>
        <begin position="183"/>
        <end position="729"/>
    </location>
</feature>
<sequence>MSGTAVSMTPPLTPPVEGTGEEVMDSDSLDYMDFFINDMELSPVKEEKATVSVLNEGPVLFSCSGEVRWSDSFDDTSCIGRRCLANLLQFKNPCSDALLAPEIVFHLPCTADNLHYRLDHFFLATRQGVTELERGAQSSLCVSQSCYDIQYPKIRKDITTFFNSLVSYVYSQSGDEHREFLLQVVTEVLETLLFLGPLHELPEHVTSASSPQGNKCPSAAYHLLHLHLDIRWWSVALLHLAEATLGSLSAVTAQPHAPQMLIMEPSGPQGMSGSVGDNTEPSVLEQCISMVVWDLVTIMCREGLKKSVSELHLVAGFSCSCSLELGIMILHYLDHRHRSLGRQSLWEQIKHKLLVLLKIYNENSVQRTSPGTTLKSLEPSEQAFGVIQYPSPLAKEVKLPHIWWMFLNFSRLYGYDVNGKKLADKSSEIKSETKLLRTLIKLSMEGQQPTEIELRFFTRCCLSLGQLWGGERSSEWGAALWDYFSKHLDSSFLLPGAGLDGLACVSKTASGWIEQIKSYATDPTHMGKSESSWQIFLRIIVSVVKTSTLEWRQMRGRIYSKFHGRKMSELSPIGLHNSTSLFLTLASTTDIVDVSNKLSELLSMVPASSLGKSKIVWRGFLATILLLLGAGCDISPVIGKLKPIIANVLHELGTTRDAMQRRDLGQLVVIYADGLQEVFEQSHDLSLAQHSLISVGLGAILHHCGAVEMKAILNALDAALTKVLAVLSKPQYLAGGLGTDIVEVVWKEFGVFLRNHATTLTPPAVLGSVAAKLTLCMSYDFNSATSGLKEAASGLFSYFVTNEAVSTTCSLQYITSLLAEPGSLTQIDKVNTGYEGLLVSGWLTTLVTMGDSDEVISLTPLIMTLPGVASIISCSPPACPFAAARLLVKGVSRKFSESQKFMDRMAIRERALQYFSGLDKPISALLKKTPLPNHLRDVLELIADLFFYGHSVIYIKSRPTCPLPVLVSSVLLPTTIYSCEKPLNASLSTALGSTIPKMVCGLGSLGLAQDPYLVRCVRDVFNHYMYRFPVKTTKNYTTVTHPFIMCLHDADVREEVIQELRQVFLEVVRDSYFGKRGISNLHLQVVISLVLELMSRSAMEWQESVCTYLLFPLLELLLNLEDQTTKRIATDLLQKLLQGAQEQDVPSRNELVKSIRQLVFQHVSWSSSRLFRVLGVVGVLHRPLLVDSLPHIARAVTATEEKRGTGLDHTLRQGYQSLLSSLGVNEGDIHSSS</sequence>
<dbReference type="AlphaFoldDB" id="A0A423TB31"/>
<dbReference type="GO" id="GO:0000724">
    <property type="term" value="P:double-strand break repair via homologous recombination"/>
    <property type="evidence" value="ECO:0007669"/>
    <property type="project" value="InterPro"/>
</dbReference>
<evidence type="ECO:0000256" key="3">
    <source>
        <dbReference type="ARBA" id="ARBA00006585"/>
    </source>
</evidence>
<gene>
    <name evidence="14" type="ORF">C7M84_007953</name>
</gene>
<reference evidence="14 15" key="2">
    <citation type="submission" date="2019-01" db="EMBL/GenBank/DDBJ databases">
        <title>The decoding of complex shrimp genome reveals the adaptation for benthos swimmer, frequently molting mechanism and breeding impact on genome.</title>
        <authorList>
            <person name="Sun Y."/>
            <person name="Gao Y."/>
            <person name="Yu Y."/>
        </authorList>
    </citation>
    <scope>NUCLEOTIDE SEQUENCE [LARGE SCALE GENOMIC DNA]</scope>
    <source>
        <tissue evidence="14">Muscle</tissue>
    </source>
</reference>
<dbReference type="InterPro" id="IPR029425">
    <property type="entry name" value="MMS22L_N"/>
</dbReference>
<dbReference type="InterPro" id="IPR042320">
    <property type="entry name" value="MMS22-like"/>
</dbReference>
<evidence type="ECO:0000256" key="2">
    <source>
        <dbReference type="ARBA" id="ARBA00004286"/>
    </source>
</evidence>
<comment type="similarity">
    <text evidence="3">Belongs to the MMS22 family. MMS22L subfamily.</text>
</comment>
<dbReference type="PANTHER" id="PTHR28547:SF1">
    <property type="entry name" value="PROTEIN MMS22-LIKE"/>
    <property type="match status" value="1"/>
</dbReference>
<evidence type="ECO:0000256" key="8">
    <source>
        <dbReference type="ARBA" id="ARBA00023204"/>
    </source>
</evidence>
<evidence type="ECO:0000256" key="4">
    <source>
        <dbReference type="ARBA" id="ARBA00021061"/>
    </source>
</evidence>
<evidence type="ECO:0000256" key="10">
    <source>
        <dbReference type="ARBA" id="ARBA00033326"/>
    </source>
</evidence>
<comment type="subcellular location">
    <subcellularLocation>
        <location evidence="2">Chromosome</location>
    </subcellularLocation>
    <subcellularLocation>
        <location evidence="1">Nucleus</location>
    </subcellularLocation>
</comment>
<keyword evidence="8" id="KW-0234">DNA repair</keyword>
<keyword evidence="15" id="KW-1185">Reference proteome</keyword>
<dbReference type="EMBL" id="QCYY01002014">
    <property type="protein sequence ID" value="ROT73627.1"/>
    <property type="molecule type" value="Genomic_DNA"/>
</dbReference>
<reference evidence="14 15" key="1">
    <citation type="submission" date="2018-04" db="EMBL/GenBank/DDBJ databases">
        <authorList>
            <person name="Zhang X."/>
            <person name="Yuan J."/>
            <person name="Li F."/>
            <person name="Xiang J."/>
        </authorList>
    </citation>
    <scope>NUCLEOTIDE SEQUENCE [LARGE SCALE GENOMIC DNA]</scope>
    <source>
        <tissue evidence="14">Muscle</tissue>
    </source>
</reference>
<evidence type="ECO:0000259" key="12">
    <source>
        <dbReference type="Pfam" id="PF14910"/>
    </source>
</evidence>
<comment type="caution">
    <text evidence="14">The sequence shown here is derived from an EMBL/GenBank/DDBJ whole genome shotgun (WGS) entry which is preliminary data.</text>
</comment>
<evidence type="ECO:0000256" key="6">
    <source>
        <dbReference type="ARBA" id="ARBA00022763"/>
    </source>
</evidence>
<accession>A0A423TB31</accession>
<proteinExistence type="inferred from homology"/>
<dbReference type="PANTHER" id="PTHR28547">
    <property type="entry name" value="PROTEIN MMS22-LIKE"/>
    <property type="match status" value="1"/>
</dbReference>
<evidence type="ECO:0000259" key="13">
    <source>
        <dbReference type="Pfam" id="PF14911"/>
    </source>
</evidence>
<dbReference type="Proteomes" id="UP000283509">
    <property type="component" value="Unassembled WGS sequence"/>
</dbReference>
<evidence type="ECO:0000256" key="5">
    <source>
        <dbReference type="ARBA" id="ARBA00022454"/>
    </source>
</evidence>